<organism evidence="1">
    <name type="scientific">Podoviridae sp. cte242</name>
    <dbReference type="NCBI Taxonomy" id="2825264"/>
    <lineage>
        <taxon>Viruses</taxon>
        <taxon>Duplodnaviria</taxon>
        <taxon>Heunggongvirae</taxon>
        <taxon>Uroviricota</taxon>
        <taxon>Caudoviricetes</taxon>
    </lineage>
</organism>
<protein>
    <submittedName>
        <fullName evidence="1">Portal protein</fullName>
    </submittedName>
</protein>
<accession>A0A8S5U2J9</accession>
<sequence length="306" mass="34456">MKMTFEEAVKLNTAPHRGGAAYGFNLWHSMLHDVATSLFYWKCNGKLPYRDLLRIEEYLYKGQPFGIFKVKVRIGKAIVKSGYRVLPSTKTRAQHIRISKSVLYHKPNDWIYTGYENGIECVMFDTCAWSMPISIASKYAEILTNLDALYAQQIEKLSLPVIFRTTNSSKNDLIKIMKEGAVNSAFSIVEGANVDTDNIFDPSPQFHLDKVRTERVEMMNEFIGTLGIAPTIRETSQYVNKIEIGKSSIANKTLGAALYRSRVCFCDSVNRVFPEIGLSFESNVTYDLGEGGYKNESIGSAGYAEQ</sequence>
<evidence type="ECO:0000313" key="1">
    <source>
        <dbReference type="EMBL" id="DAF88646.1"/>
    </source>
</evidence>
<reference evidence="1" key="1">
    <citation type="journal article" date="2021" name="Proc. Natl. Acad. Sci. U.S.A.">
        <title>A Catalog of Tens of Thousands of Viruses from Human Metagenomes Reveals Hidden Associations with Chronic Diseases.</title>
        <authorList>
            <person name="Tisza M.J."/>
            <person name="Buck C.B."/>
        </authorList>
    </citation>
    <scope>NUCLEOTIDE SEQUENCE</scope>
    <source>
        <strain evidence="1">Cte242</strain>
    </source>
</reference>
<name>A0A8S5U2J9_9CAUD</name>
<proteinExistence type="predicted"/>
<dbReference type="EMBL" id="BK015989">
    <property type="protein sequence ID" value="DAF88646.1"/>
    <property type="molecule type" value="Genomic_DNA"/>
</dbReference>